<evidence type="ECO:0000256" key="3">
    <source>
        <dbReference type="ARBA" id="ARBA00011738"/>
    </source>
</evidence>
<evidence type="ECO:0000256" key="8">
    <source>
        <dbReference type="ARBA" id="ARBA00025704"/>
    </source>
</evidence>
<comment type="pathway">
    <text evidence="8">Purine metabolism.</text>
</comment>
<dbReference type="CDD" id="cd06223">
    <property type="entry name" value="PRTases_typeI"/>
    <property type="match status" value="1"/>
</dbReference>
<evidence type="ECO:0000256" key="4">
    <source>
        <dbReference type="ARBA" id="ARBA00022490"/>
    </source>
</evidence>
<dbReference type="Proteomes" id="UP001595816">
    <property type="component" value="Unassembled WGS sequence"/>
</dbReference>
<keyword evidence="10" id="KW-1185">Reference proteome</keyword>
<gene>
    <name evidence="9" type="ORF">ACFOZ4_32015</name>
</gene>
<evidence type="ECO:0000256" key="2">
    <source>
        <dbReference type="ARBA" id="ARBA00008391"/>
    </source>
</evidence>
<proteinExistence type="inferred from homology"/>
<comment type="subunit">
    <text evidence="3">Homodimer.</text>
</comment>
<sequence>MDGSAVAAARRALLEHFRWQDGHADMWRVFRDPAALAAVVGGLAAPFRDRGVTAVLGVESRGFLLGAAVAVELGAGFVAVRKPGALFPGPKLTAATGPDYRGNRHELLLRRDSLGPDDIAVLVDDWAETGSQALAVRDLARALGANLVGLSLMVDQLSDATRQLLPPVSALVQAAELPLTQ</sequence>
<protein>
    <submittedName>
        <fullName evidence="9">Phosphoribosyltransferase</fullName>
    </submittedName>
</protein>
<dbReference type="InterPro" id="IPR000836">
    <property type="entry name" value="PRTase_dom"/>
</dbReference>
<dbReference type="RefSeq" id="WP_253763135.1">
    <property type="nucleotide sequence ID" value="NZ_JAMZDZ010000001.1"/>
</dbReference>
<name>A0ABV8LXZ4_9ACTN</name>
<keyword evidence="4" id="KW-0963">Cytoplasm</keyword>
<organism evidence="9 10">
    <name type="scientific">Hamadaea flava</name>
    <dbReference type="NCBI Taxonomy" id="1742688"/>
    <lineage>
        <taxon>Bacteria</taxon>
        <taxon>Bacillati</taxon>
        <taxon>Actinomycetota</taxon>
        <taxon>Actinomycetes</taxon>
        <taxon>Micromonosporales</taxon>
        <taxon>Micromonosporaceae</taxon>
        <taxon>Hamadaea</taxon>
    </lineage>
</organism>
<dbReference type="EMBL" id="JBHSAY010000020">
    <property type="protein sequence ID" value="MFC4135261.1"/>
    <property type="molecule type" value="Genomic_DNA"/>
</dbReference>
<dbReference type="GO" id="GO:0016757">
    <property type="term" value="F:glycosyltransferase activity"/>
    <property type="evidence" value="ECO:0007669"/>
    <property type="project" value="UniProtKB-KW"/>
</dbReference>
<evidence type="ECO:0000313" key="9">
    <source>
        <dbReference type="EMBL" id="MFC4135261.1"/>
    </source>
</evidence>
<evidence type="ECO:0000256" key="6">
    <source>
        <dbReference type="ARBA" id="ARBA00022679"/>
    </source>
</evidence>
<keyword evidence="7" id="KW-0660">Purine salvage</keyword>
<dbReference type="Gene3D" id="3.40.50.2020">
    <property type="match status" value="1"/>
</dbReference>
<keyword evidence="5 9" id="KW-0328">Glycosyltransferase</keyword>
<comment type="similarity">
    <text evidence="2">Belongs to the purine/pyrimidine phosphoribosyltransferase family.</text>
</comment>
<reference evidence="10" key="1">
    <citation type="journal article" date="2019" name="Int. J. Syst. Evol. Microbiol.">
        <title>The Global Catalogue of Microorganisms (GCM) 10K type strain sequencing project: providing services to taxonomists for standard genome sequencing and annotation.</title>
        <authorList>
            <consortium name="The Broad Institute Genomics Platform"/>
            <consortium name="The Broad Institute Genome Sequencing Center for Infectious Disease"/>
            <person name="Wu L."/>
            <person name="Ma J."/>
        </authorList>
    </citation>
    <scope>NUCLEOTIDE SEQUENCE [LARGE SCALE GENOMIC DNA]</scope>
    <source>
        <strain evidence="10">CGMCC 4.7289</strain>
    </source>
</reference>
<dbReference type="PANTHER" id="PTHR11776">
    <property type="entry name" value="ADENINE PHOSPHORIBOSYLTRANSFERASE"/>
    <property type="match status" value="1"/>
</dbReference>
<dbReference type="InterPro" id="IPR050120">
    <property type="entry name" value="Adenine_PRTase"/>
</dbReference>
<keyword evidence="6" id="KW-0808">Transferase</keyword>
<comment type="subcellular location">
    <subcellularLocation>
        <location evidence="1">Cytoplasm</location>
    </subcellularLocation>
</comment>
<evidence type="ECO:0000256" key="1">
    <source>
        <dbReference type="ARBA" id="ARBA00004496"/>
    </source>
</evidence>
<evidence type="ECO:0000256" key="5">
    <source>
        <dbReference type="ARBA" id="ARBA00022676"/>
    </source>
</evidence>
<comment type="caution">
    <text evidence="9">The sequence shown here is derived from an EMBL/GenBank/DDBJ whole genome shotgun (WGS) entry which is preliminary data.</text>
</comment>
<evidence type="ECO:0000313" key="10">
    <source>
        <dbReference type="Proteomes" id="UP001595816"/>
    </source>
</evidence>
<accession>A0ABV8LXZ4</accession>
<dbReference type="InterPro" id="IPR029057">
    <property type="entry name" value="PRTase-like"/>
</dbReference>
<dbReference type="SUPFAM" id="SSF53271">
    <property type="entry name" value="PRTase-like"/>
    <property type="match status" value="1"/>
</dbReference>
<evidence type="ECO:0000256" key="7">
    <source>
        <dbReference type="ARBA" id="ARBA00022726"/>
    </source>
</evidence>
<dbReference type="PANTHER" id="PTHR11776:SF7">
    <property type="entry name" value="PHOSPHORIBOSYLTRANSFERASE DOMAIN-CONTAINING PROTEIN"/>
    <property type="match status" value="1"/>
</dbReference>